<evidence type="ECO:0000313" key="2">
    <source>
        <dbReference type="Proteomes" id="UP000765509"/>
    </source>
</evidence>
<reference evidence="1" key="1">
    <citation type="submission" date="2021-03" db="EMBL/GenBank/DDBJ databases">
        <title>Draft genome sequence of rust myrtle Austropuccinia psidii MF-1, a brazilian biotype.</title>
        <authorList>
            <person name="Quecine M.C."/>
            <person name="Pachon D.M.R."/>
            <person name="Bonatelli M.L."/>
            <person name="Correr F.H."/>
            <person name="Franceschini L.M."/>
            <person name="Leite T.F."/>
            <person name="Margarido G.R.A."/>
            <person name="Almeida C.A."/>
            <person name="Ferrarezi J.A."/>
            <person name="Labate C.A."/>
        </authorList>
    </citation>
    <scope>NUCLEOTIDE SEQUENCE</scope>
    <source>
        <strain evidence="1">MF-1</strain>
    </source>
</reference>
<dbReference type="Proteomes" id="UP000765509">
    <property type="component" value="Unassembled WGS sequence"/>
</dbReference>
<dbReference type="AlphaFoldDB" id="A0A9Q3DJ78"/>
<comment type="caution">
    <text evidence="1">The sequence shown here is derived from an EMBL/GenBank/DDBJ whole genome shotgun (WGS) entry which is preliminary data.</text>
</comment>
<organism evidence="1 2">
    <name type="scientific">Austropuccinia psidii MF-1</name>
    <dbReference type="NCBI Taxonomy" id="1389203"/>
    <lineage>
        <taxon>Eukaryota</taxon>
        <taxon>Fungi</taxon>
        <taxon>Dikarya</taxon>
        <taxon>Basidiomycota</taxon>
        <taxon>Pucciniomycotina</taxon>
        <taxon>Pucciniomycetes</taxon>
        <taxon>Pucciniales</taxon>
        <taxon>Sphaerophragmiaceae</taxon>
        <taxon>Austropuccinia</taxon>
    </lineage>
</organism>
<accession>A0A9Q3DJ78</accession>
<dbReference type="EMBL" id="AVOT02017804">
    <property type="protein sequence ID" value="MBW0504225.1"/>
    <property type="molecule type" value="Genomic_DNA"/>
</dbReference>
<name>A0A9Q3DJ78_9BASI</name>
<dbReference type="OrthoDB" id="2507294at2759"/>
<proteinExistence type="predicted"/>
<evidence type="ECO:0000313" key="1">
    <source>
        <dbReference type="EMBL" id="MBW0504225.1"/>
    </source>
</evidence>
<sequence length="264" mass="30175">MSDFIINRKILRQCGGDLEHSLKRRATEKFPEEDIIDISKEVTTRTKICSSRMNLKTGFDTPWKDSVDKFPKKSINMKHKYLENIRKFHILQITTNSANIFPKRGKINEINIEKQPDVEKVDVNEENSDDKSSIFFKSSKDIENINVTFDIMESYSHLPQLMNSQLNLSKIQDAHLMKTKPNRGKGHTACNSCMKEVVIDNKPTRILLDPGALCSCVGKYFLKKCVPNLEDQVLPIDGIKLNSASNPMKELGIYESTFISPHIN</sequence>
<protein>
    <submittedName>
        <fullName evidence="1">Uncharacterized protein</fullName>
    </submittedName>
</protein>
<gene>
    <name evidence="1" type="ORF">O181_043940</name>
</gene>
<keyword evidence="2" id="KW-1185">Reference proteome</keyword>